<dbReference type="InterPro" id="IPR001119">
    <property type="entry name" value="SLH_dom"/>
</dbReference>
<proteinExistence type="predicted"/>
<evidence type="ECO:0000259" key="2">
    <source>
        <dbReference type="PROSITE" id="PS51272"/>
    </source>
</evidence>
<dbReference type="Pfam" id="PF00395">
    <property type="entry name" value="SLH"/>
    <property type="match status" value="2"/>
</dbReference>
<gene>
    <name evidence="3" type="ORF">COT42_05570</name>
</gene>
<dbReference type="Pfam" id="PF09136">
    <property type="entry name" value="Glucodextran_B"/>
    <property type="match status" value="1"/>
</dbReference>
<evidence type="ECO:0000313" key="3">
    <source>
        <dbReference type="EMBL" id="PIS29419.1"/>
    </source>
</evidence>
<evidence type="ECO:0000256" key="1">
    <source>
        <dbReference type="SAM" id="SignalP"/>
    </source>
</evidence>
<sequence>MLKFKRGYMKKILLLAIIFLLLGASIVLAQAAPDPIRIATGARTLGMGKAFVGLADDVSSVFLNPAGLAAPDRWQITSMSGKLLEEYNYVSLSGLYPTKFGNFGLAYIRSDISGALPTTIEVGSNHDDPIYTVDLTQEQMSYYNNLIMLSYANKLAPLFQLPALNTVSARFPGLKDIQVGANVKLFAVNLTGDHIERGSASGTELDLGIQGKPLSWLALGANIQNALPMSMGGKLVYQSGWEESYPAILKAGAAFDLLGPENALYKFGTHKLTLLTDFDYEISRSSKIPTLLHLGAEWKPINLIAIRAGIDQEMAGTNNIENNFSSGVGIYYGDFRFDYAYHQFAGAPGIDNHFFSLSYGIAPARQVEDPLISSPDKLITTETVVAIKGKAVDTEIMSIKVNGLKVTMSPRGDFETNVSLHVGKNTILVEGLDYNGKPIASDTLRILRLITYPDVHKTHWANEQIDYIGTLGVIKGYPDGSFKPEGTISRAELSTLLMRITMNGDSNVPNASKKRFKDLPLTHWAAKYVNLAAATGIVKGYPNNTFKPSGNVTRAEGLTMITRFGGVSKESYSNLFIDVKKNHWVAPILAGAYQEGMLIHFKDKPFFPNNKLIRSEAVELLYRSKPVITLIEDLRDFEKGY</sequence>
<feature type="domain" description="SLH" evidence="2">
    <location>
        <begin position="448"/>
        <end position="511"/>
    </location>
</feature>
<feature type="chain" id="PRO_5013695294" description="SLH domain-containing protein" evidence="1">
    <location>
        <begin position="30"/>
        <end position="641"/>
    </location>
</feature>
<dbReference type="Gene3D" id="2.60.40.10">
    <property type="entry name" value="Immunoglobulins"/>
    <property type="match status" value="1"/>
</dbReference>
<dbReference type="Proteomes" id="UP000231343">
    <property type="component" value="Unassembled WGS sequence"/>
</dbReference>
<reference evidence="3 4" key="1">
    <citation type="submission" date="2017-09" db="EMBL/GenBank/DDBJ databases">
        <title>Depth-based differentiation of microbial function through sediment-hosted aquifers and enrichment of novel symbionts in the deep terrestrial subsurface.</title>
        <authorList>
            <person name="Probst A.J."/>
            <person name="Ladd B."/>
            <person name="Jarett J.K."/>
            <person name="Geller-Mcgrath D.E."/>
            <person name="Sieber C.M."/>
            <person name="Emerson J.B."/>
            <person name="Anantharaman K."/>
            <person name="Thomas B.C."/>
            <person name="Malmstrom R."/>
            <person name="Stieglmeier M."/>
            <person name="Klingl A."/>
            <person name="Woyke T."/>
            <person name="Ryan C.M."/>
            <person name="Banfield J.F."/>
        </authorList>
    </citation>
    <scope>NUCLEOTIDE SEQUENCE [LARGE SCALE GENOMIC DNA]</scope>
    <source>
        <strain evidence="3">CG08_land_8_20_14_0_20_45_16</strain>
    </source>
</reference>
<protein>
    <recommendedName>
        <fullName evidence="2">SLH domain-containing protein</fullName>
    </recommendedName>
</protein>
<organism evidence="3 4">
    <name type="scientific">Candidatus Saganbacteria bacterium CG08_land_8_20_14_0_20_45_16</name>
    <dbReference type="NCBI Taxonomy" id="2014293"/>
    <lineage>
        <taxon>Bacteria</taxon>
        <taxon>Bacillati</taxon>
        <taxon>Saganbacteria</taxon>
    </lineage>
</organism>
<feature type="domain" description="SLH" evidence="2">
    <location>
        <begin position="512"/>
        <end position="575"/>
    </location>
</feature>
<name>A0A2H0XZ66_UNCSA</name>
<accession>A0A2H0XZ66</accession>
<dbReference type="AlphaFoldDB" id="A0A2H0XZ66"/>
<evidence type="ECO:0000313" key="4">
    <source>
        <dbReference type="Proteomes" id="UP000231343"/>
    </source>
</evidence>
<dbReference type="PROSITE" id="PS51272">
    <property type="entry name" value="SLH"/>
    <property type="match status" value="2"/>
</dbReference>
<keyword evidence="1" id="KW-0732">Signal</keyword>
<feature type="signal peptide" evidence="1">
    <location>
        <begin position="1"/>
        <end position="29"/>
    </location>
</feature>
<comment type="caution">
    <text evidence="3">The sequence shown here is derived from an EMBL/GenBank/DDBJ whole genome shotgun (WGS) entry which is preliminary data.</text>
</comment>
<dbReference type="EMBL" id="PEYM01000086">
    <property type="protein sequence ID" value="PIS29419.1"/>
    <property type="molecule type" value="Genomic_DNA"/>
</dbReference>
<dbReference type="InterPro" id="IPR051465">
    <property type="entry name" value="Cell_Envelope_Struct_Comp"/>
</dbReference>
<dbReference type="PANTHER" id="PTHR43308">
    <property type="entry name" value="OUTER MEMBRANE PROTEIN ALPHA-RELATED"/>
    <property type="match status" value="1"/>
</dbReference>
<dbReference type="InterPro" id="IPR013783">
    <property type="entry name" value="Ig-like_fold"/>
</dbReference>
<dbReference type="Gene3D" id="2.40.160.60">
    <property type="entry name" value="Outer membrane protein transport protein (OMPP1/FadL/TodX)"/>
    <property type="match status" value="1"/>
</dbReference>